<dbReference type="GO" id="GO:0016874">
    <property type="term" value="F:ligase activity"/>
    <property type="evidence" value="ECO:0007669"/>
    <property type="project" value="UniProtKB-KW"/>
</dbReference>
<accession>A0A5C0B5W4</accession>
<dbReference type="GO" id="GO:0005829">
    <property type="term" value="C:cytosol"/>
    <property type="evidence" value="ECO:0007669"/>
    <property type="project" value="TreeGrafter"/>
</dbReference>
<keyword evidence="1 7" id="KW-0808">Transferase</keyword>
<comment type="function">
    <text evidence="7">Involved in the regulation of glutamine synthetase GlnA, a key enzyme in the process to assimilate ammonia. When cellular nitrogen levels are high, the C-terminal adenylyl transferase (AT) inactivates GlnA by covalent transfer of an adenylyl group from ATP to specific tyrosine residue of GlnA, thus reducing its activity. Conversely, when nitrogen levels are low, the N-terminal adenylyl removase (AR) activates GlnA by removing the adenylyl group by phosphorolysis, increasing its activity. The regulatory region of GlnE binds the signal transduction protein PII (GlnB) which indicates the nitrogen status of the cell.</text>
</comment>
<dbReference type="Proteomes" id="UP000325161">
    <property type="component" value="Chromosome"/>
</dbReference>
<dbReference type="InterPro" id="IPR005190">
    <property type="entry name" value="GlnE_rpt_dom"/>
</dbReference>
<proteinExistence type="inferred from homology"/>
<dbReference type="Gene3D" id="1.20.120.1510">
    <property type="match status" value="1"/>
</dbReference>
<dbReference type="Gene3D" id="1.20.120.330">
    <property type="entry name" value="Nucleotidyltransferases domain 2"/>
    <property type="match status" value="2"/>
</dbReference>
<keyword evidence="6 7" id="KW-0511">Multifunctional enzyme</keyword>
<evidence type="ECO:0000313" key="10">
    <source>
        <dbReference type="EMBL" id="QEI07957.1"/>
    </source>
</evidence>
<keyword evidence="2 7" id="KW-0548">Nucleotidyltransferase</keyword>
<feature type="region of interest" description="Adenylyl transferase" evidence="7">
    <location>
        <begin position="451"/>
        <end position="936"/>
    </location>
</feature>
<dbReference type="FunFam" id="1.20.120.330:FF:000005">
    <property type="entry name" value="Bifunctional glutamine synthetase adenylyltransferase/adenylyl-removing enzyme"/>
    <property type="match status" value="1"/>
</dbReference>
<organism evidence="10 11">
    <name type="scientific">Pigmentiphaga aceris</name>
    <dbReference type="NCBI Taxonomy" id="1940612"/>
    <lineage>
        <taxon>Bacteria</taxon>
        <taxon>Pseudomonadati</taxon>
        <taxon>Pseudomonadota</taxon>
        <taxon>Betaproteobacteria</taxon>
        <taxon>Burkholderiales</taxon>
        <taxon>Alcaligenaceae</taxon>
        <taxon>Pigmentiphaga</taxon>
    </lineage>
</organism>
<evidence type="ECO:0000256" key="2">
    <source>
        <dbReference type="ARBA" id="ARBA00022695"/>
    </source>
</evidence>
<dbReference type="InterPro" id="IPR013546">
    <property type="entry name" value="PII_UdlTrfase/GS_AdlTrfase"/>
</dbReference>
<feature type="domain" description="Glutamate-ammonia ligase adenylyltransferase repeated" evidence="8">
    <location>
        <begin position="7"/>
        <end position="250"/>
    </location>
</feature>
<comment type="similarity">
    <text evidence="7">Belongs to the GlnE family.</text>
</comment>
<evidence type="ECO:0000256" key="1">
    <source>
        <dbReference type="ARBA" id="ARBA00022679"/>
    </source>
</evidence>
<keyword evidence="11" id="KW-1185">Reference proteome</keyword>
<comment type="catalytic activity">
    <reaction evidence="7">
        <text>[glutamine synthetase]-L-tyrosine + ATP = [glutamine synthetase]-O(4)-(5'-adenylyl)-L-tyrosine + diphosphate</text>
        <dbReference type="Rhea" id="RHEA:18589"/>
        <dbReference type="Rhea" id="RHEA-COMP:10660"/>
        <dbReference type="Rhea" id="RHEA-COMP:10661"/>
        <dbReference type="ChEBI" id="CHEBI:30616"/>
        <dbReference type="ChEBI" id="CHEBI:33019"/>
        <dbReference type="ChEBI" id="CHEBI:46858"/>
        <dbReference type="ChEBI" id="CHEBI:83624"/>
        <dbReference type="EC" id="2.7.7.42"/>
    </reaction>
</comment>
<dbReference type="EC" id="2.7.7.42" evidence="7"/>
<dbReference type="GO" id="GO:0000820">
    <property type="term" value="P:regulation of glutamine family amino acid metabolic process"/>
    <property type="evidence" value="ECO:0007669"/>
    <property type="project" value="UniProtKB-UniRule"/>
</dbReference>
<dbReference type="CDD" id="cd05401">
    <property type="entry name" value="NT_GlnE_GlnD_like"/>
    <property type="match status" value="2"/>
</dbReference>
<dbReference type="OrthoDB" id="9759366at2"/>
<comment type="catalytic activity">
    <reaction evidence="7">
        <text>[glutamine synthetase]-O(4)-(5'-adenylyl)-L-tyrosine + phosphate = [glutamine synthetase]-L-tyrosine + ADP</text>
        <dbReference type="Rhea" id="RHEA:43716"/>
        <dbReference type="Rhea" id="RHEA-COMP:10660"/>
        <dbReference type="Rhea" id="RHEA-COMP:10661"/>
        <dbReference type="ChEBI" id="CHEBI:43474"/>
        <dbReference type="ChEBI" id="CHEBI:46858"/>
        <dbReference type="ChEBI" id="CHEBI:83624"/>
        <dbReference type="ChEBI" id="CHEBI:456216"/>
        <dbReference type="EC" id="2.7.7.89"/>
    </reaction>
</comment>
<feature type="domain" description="PII-uridylyltransferase/Glutamine-synthetase adenylyltransferase" evidence="9">
    <location>
        <begin position="812"/>
        <end position="911"/>
    </location>
</feature>
<protein>
    <recommendedName>
        <fullName evidence="7">Bifunctional glutamine synthetase adenylyltransferase/adenylyl-removing enzyme</fullName>
    </recommendedName>
    <alternativeName>
        <fullName evidence="7">ATP:glutamine synthetase adenylyltransferase</fullName>
    </alternativeName>
    <alternativeName>
        <fullName evidence="7">ATase</fullName>
    </alternativeName>
    <domain>
        <recommendedName>
            <fullName evidence="7">Glutamine synthetase adenylyl-L-tyrosine phosphorylase</fullName>
            <ecNumber evidence="7">2.7.7.89</ecNumber>
        </recommendedName>
        <alternativeName>
            <fullName evidence="7">Adenylyl removase</fullName>
            <shortName evidence="7">AR</shortName>
            <shortName evidence="7">AT-N</shortName>
        </alternativeName>
    </domain>
    <domain>
        <recommendedName>
            <fullName evidence="7">Glutamine synthetase adenylyl transferase</fullName>
            <ecNumber evidence="7">2.7.7.42</ecNumber>
        </recommendedName>
        <alternativeName>
            <fullName evidence="7">Adenylyl transferase</fullName>
            <shortName evidence="7">AT</shortName>
            <shortName evidence="7">AT-C</shortName>
        </alternativeName>
    </domain>
</protein>
<reference evidence="10 11" key="1">
    <citation type="submission" date="2019-08" db="EMBL/GenBank/DDBJ databases">
        <title>Amphibian skin-associated Pigmentiphaga: genome sequence and occurrence across geography and hosts.</title>
        <authorList>
            <person name="Bletz M.C."/>
            <person name="Bunk B."/>
            <person name="Sproeer C."/>
            <person name="Biwer P."/>
            <person name="Reiter S."/>
            <person name="Rabemananjara F.C.E."/>
            <person name="Schulz S."/>
            <person name="Overmann J."/>
            <person name="Vences M."/>
        </authorList>
    </citation>
    <scope>NUCLEOTIDE SEQUENCE [LARGE SCALE GENOMIC DNA]</scope>
    <source>
        <strain evidence="10 11">Mada1488</strain>
    </source>
</reference>
<gene>
    <name evidence="7 10" type="primary">glnE</name>
    <name evidence="10" type="ORF">FXN63_20520</name>
</gene>
<dbReference type="GO" id="GO:0005524">
    <property type="term" value="F:ATP binding"/>
    <property type="evidence" value="ECO:0007669"/>
    <property type="project" value="UniProtKB-UniRule"/>
</dbReference>
<evidence type="ECO:0000256" key="7">
    <source>
        <dbReference type="HAMAP-Rule" id="MF_00802"/>
    </source>
</evidence>
<dbReference type="PANTHER" id="PTHR30621">
    <property type="entry name" value="GLUTAMINE SYNTHETASE ADENYLYLTRANSFERASE"/>
    <property type="match status" value="1"/>
</dbReference>
<keyword evidence="4 7" id="KW-0067">ATP-binding</keyword>
<dbReference type="InterPro" id="IPR043519">
    <property type="entry name" value="NT_sf"/>
</dbReference>
<keyword evidence="3 7" id="KW-0547">Nucleotide-binding</keyword>
<evidence type="ECO:0000259" key="9">
    <source>
        <dbReference type="Pfam" id="PF08335"/>
    </source>
</evidence>
<dbReference type="PANTHER" id="PTHR30621:SF0">
    <property type="entry name" value="BIFUNCTIONAL GLUTAMINE SYNTHETASE ADENYLYLTRANSFERASE_ADENYLYL-REMOVING ENZYME"/>
    <property type="match status" value="1"/>
</dbReference>
<dbReference type="EMBL" id="CP043046">
    <property type="protein sequence ID" value="QEI07957.1"/>
    <property type="molecule type" value="Genomic_DNA"/>
</dbReference>
<dbReference type="NCBIfam" id="NF008292">
    <property type="entry name" value="PRK11072.1"/>
    <property type="match status" value="1"/>
</dbReference>
<evidence type="ECO:0000259" key="8">
    <source>
        <dbReference type="Pfam" id="PF03710"/>
    </source>
</evidence>
<dbReference type="Pfam" id="PF03710">
    <property type="entry name" value="GlnE"/>
    <property type="match status" value="2"/>
</dbReference>
<evidence type="ECO:0000256" key="5">
    <source>
        <dbReference type="ARBA" id="ARBA00022842"/>
    </source>
</evidence>
<evidence type="ECO:0000256" key="6">
    <source>
        <dbReference type="ARBA" id="ARBA00023268"/>
    </source>
</evidence>
<dbReference type="GO" id="GO:0000287">
    <property type="term" value="F:magnesium ion binding"/>
    <property type="evidence" value="ECO:0007669"/>
    <property type="project" value="UniProtKB-UniRule"/>
</dbReference>
<evidence type="ECO:0000256" key="4">
    <source>
        <dbReference type="ARBA" id="ARBA00022840"/>
    </source>
</evidence>
<feature type="domain" description="PII-uridylyltransferase/Glutamine-synthetase adenylyltransferase" evidence="9">
    <location>
        <begin position="290"/>
        <end position="435"/>
    </location>
</feature>
<comment type="cofactor">
    <cofactor evidence="7">
        <name>Mg(2+)</name>
        <dbReference type="ChEBI" id="CHEBI:18420"/>
    </cofactor>
</comment>
<name>A0A5C0B5W4_9BURK</name>
<dbReference type="Pfam" id="PF08335">
    <property type="entry name" value="GlnD_UR_UTase"/>
    <property type="match status" value="2"/>
</dbReference>
<keyword evidence="5 7" id="KW-0460">Magnesium</keyword>
<keyword evidence="10" id="KW-0436">Ligase</keyword>
<feature type="domain" description="Glutamate-ammonia ligase adenylyltransferase repeated" evidence="8">
    <location>
        <begin position="548"/>
        <end position="790"/>
    </location>
</feature>
<evidence type="ECO:0000256" key="3">
    <source>
        <dbReference type="ARBA" id="ARBA00022741"/>
    </source>
</evidence>
<dbReference type="Gene3D" id="3.30.460.10">
    <property type="entry name" value="Beta Polymerase, domain 2"/>
    <property type="match status" value="2"/>
</dbReference>
<sequence length="936" mass="103704">MSESSLLAPALAWSGHLRRRLQNSPGFADWLATAAPQPLDEVRLAQWLCELRAERIAVASDEPGRAMPSADCRSVLRRLRDRVFCVAMVRDLAGLAPLEEIVGAMTQLAEIAVAESYRSIAAELTEVHGVPREAVSGAPQEMLIVGMGKLGGQELNVSSDIDLVMLYGDEGDTDGPRPISNHEFYGRLTRRMMPVISEIDADGHVFRTDLRLRPDGDSGPLAWSLDAFENYLVSQGREWERYAWLKGRQLPARAFAGSTPDAQEAQLEGLRRPFVYRKYFDFDALAALRSLRERIRQDWNRRASARSGIESEDNVKLGEGGIREIEFVVQLSQLVRGGRLQALQTRGLLSALHAERDAGLISPADAERLEKAYRFLRRVEHTLQYREDQQTHLMPSDPEQRAALAQVLGFADTAAFEAVLAEHRSFVEATFRNVFRMTGMETPADDAAPDTVAEDPDAALADRIANRFGNDAPALQSRLEAMARSSRIRSLPETSQRRLSALLPAAVDAAAATQAPAAALARLFDLIETIAQRSAYLALLAEYPETLARVARIVAASDWAAQYLMRHPLLLDELLDWRTLLAAPDFTVFANELAAELDASVIAGNPPTPDVESQMNVMRDAQRQLSFHLLAQDLEGRLSVEHLGDHLSMLADVLLNETLRRVWPHIKGADPSVPPRIAAIAYGKLGGKELGYASDLDLVFVYDDPRDDALEIYSRLVRRVMSWMGSMTSSGRLYEVDLRLRPDGDAGLPVISTEALERYQREKAWPWEHQAITRARFAAGNAEVGARFEQIRCDVLLMPRDAQALATEVRAMREKIHAGHPNTSGQFDLKHDAGGMVDVEFVTQYLVLLHAREHPSLLKNLGNIGLLRLAEQAGLIPTGMAEAAGDAYRSLRREQHALRLQGIDKARLPADRLVAERNTVIALWEAVLGARGRSHA</sequence>
<dbReference type="GO" id="GO:0047388">
    <property type="term" value="F:[glutamine synthetase]-adenylyl-L-tyrosine phosphorylase activity"/>
    <property type="evidence" value="ECO:0007669"/>
    <property type="project" value="UniProtKB-EC"/>
</dbReference>
<dbReference type="SUPFAM" id="SSF81301">
    <property type="entry name" value="Nucleotidyltransferase"/>
    <property type="match status" value="2"/>
</dbReference>
<dbReference type="InterPro" id="IPR023057">
    <property type="entry name" value="GlnE"/>
</dbReference>
<dbReference type="HAMAP" id="MF_00802">
    <property type="entry name" value="GlnE"/>
    <property type="match status" value="1"/>
</dbReference>
<evidence type="ECO:0000313" key="11">
    <source>
        <dbReference type="Proteomes" id="UP000325161"/>
    </source>
</evidence>
<feature type="region of interest" description="Adenylyl removase" evidence="7">
    <location>
        <begin position="1"/>
        <end position="444"/>
    </location>
</feature>
<dbReference type="EC" id="2.7.7.89" evidence="7"/>
<dbReference type="GO" id="GO:0008882">
    <property type="term" value="F:[glutamate-ammonia-ligase] adenylyltransferase activity"/>
    <property type="evidence" value="ECO:0007669"/>
    <property type="project" value="UniProtKB-UniRule"/>
</dbReference>
<dbReference type="AlphaFoldDB" id="A0A5C0B5W4"/>
<dbReference type="RefSeq" id="WP_148817011.1">
    <property type="nucleotide sequence ID" value="NZ_CP043046.1"/>
</dbReference>
<dbReference type="KEGG" id="pacr:FXN63_20520"/>
<dbReference type="SUPFAM" id="SSF81593">
    <property type="entry name" value="Nucleotidyltransferase substrate binding subunit/domain"/>
    <property type="match status" value="2"/>
</dbReference>